<evidence type="ECO:0000256" key="1">
    <source>
        <dbReference type="SAM" id="Phobius"/>
    </source>
</evidence>
<dbReference type="Proteomes" id="UP000077271">
    <property type="component" value="Unassembled WGS sequence"/>
</dbReference>
<comment type="caution">
    <text evidence="2">The sequence shown here is derived from an EMBL/GenBank/DDBJ whole genome shotgun (WGS) entry which is preliminary data.</text>
</comment>
<accession>A0A177L1G7</accession>
<feature type="transmembrane region" description="Helical" evidence="1">
    <location>
        <begin position="20"/>
        <end position="38"/>
    </location>
</feature>
<reference evidence="2 3" key="1">
    <citation type="submission" date="2016-01" db="EMBL/GenBank/DDBJ databases">
        <title>Investigation of taxonomic status of Bacillus aminovorans.</title>
        <authorList>
            <person name="Verma A."/>
            <person name="Pal Y."/>
            <person name="Krishnamurthi S."/>
        </authorList>
    </citation>
    <scope>NUCLEOTIDE SEQUENCE [LARGE SCALE GENOMIC DNA]</scope>
    <source>
        <strain evidence="2 3">DSM 4337</strain>
    </source>
</reference>
<evidence type="ECO:0000313" key="2">
    <source>
        <dbReference type="EMBL" id="OAH59232.1"/>
    </source>
</evidence>
<keyword evidence="1" id="KW-0812">Transmembrane</keyword>
<dbReference type="EMBL" id="LQWZ01000004">
    <property type="protein sequence ID" value="OAH59232.1"/>
    <property type="molecule type" value="Genomic_DNA"/>
</dbReference>
<gene>
    <name evidence="2" type="ORF">AWH48_15940</name>
</gene>
<keyword evidence="1" id="KW-1133">Transmembrane helix</keyword>
<proteinExistence type="predicted"/>
<sequence>MLILDKMLICVERCKKQEVFLNKCIILLNATSFLVITIHNNKPPFLRDQLDVSRNKRYFYLSVDQKVYRILFNTSYLYMFWMIIRYNIKKRVKEDDIFVI</sequence>
<organism evidence="2 3">
    <name type="scientific">Domibacillus aminovorans</name>
    <dbReference type="NCBI Taxonomy" id="29332"/>
    <lineage>
        <taxon>Bacteria</taxon>
        <taxon>Bacillati</taxon>
        <taxon>Bacillota</taxon>
        <taxon>Bacilli</taxon>
        <taxon>Bacillales</taxon>
        <taxon>Bacillaceae</taxon>
        <taxon>Domibacillus</taxon>
    </lineage>
</organism>
<name>A0A177L1G7_9BACI</name>
<protein>
    <submittedName>
        <fullName evidence="2">Uncharacterized protein</fullName>
    </submittedName>
</protein>
<feature type="transmembrane region" description="Helical" evidence="1">
    <location>
        <begin position="67"/>
        <end position="84"/>
    </location>
</feature>
<dbReference type="AlphaFoldDB" id="A0A177L1G7"/>
<keyword evidence="1" id="KW-0472">Membrane</keyword>
<evidence type="ECO:0000313" key="3">
    <source>
        <dbReference type="Proteomes" id="UP000077271"/>
    </source>
</evidence>